<keyword evidence="1 4" id="KW-0812">Transmembrane</keyword>
<dbReference type="SUPFAM" id="SSF103473">
    <property type="entry name" value="MFS general substrate transporter"/>
    <property type="match status" value="1"/>
</dbReference>
<reference evidence="6 7" key="1">
    <citation type="submission" date="2021-11" db="EMBL/GenBank/DDBJ databases">
        <authorList>
            <person name="Lee D.-H."/>
            <person name="Kim S.-B."/>
        </authorList>
    </citation>
    <scope>NUCLEOTIDE SEQUENCE [LARGE SCALE GENOMIC DNA]</scope>
    <source>
        <strain evidence="6 7">KCTC 52223</strain>
    </source>
</reference>
<proteinExistence type="predicted"/>
<gene>
    <name evidence="6" type="ORF">LJ725_27275</name>
</gene>
<feature type="transmembrane region" description="Helical" evidence="4">
    <location>
        <begin position="375"/>
        <end position="396"/>
    </location>
</feature>
<feature type="transmembrane region" description="Helical" evidence="4">
    <location>
        <begin position="223"/>
        <end position="245"/>
    </location>
</feature>
<dbReference type="Gene3D" id="1.20.1250.20">
    <property type="entry name" value="MFS general substrate transporter like domains"/>
    <property type="match status" value="2"/>
</dbReference>
<feature type="transmembrane region" description="Helical" evidence="4">
    <location>
        <begin position="47"/>
        <end position="65"/>
    </location>
</feature>
<keyword evidence="7" id="KW-1185">Reference proteome</keyword>
<organism evidence="6 7">
    <name type="scientific">Reyranella aquatilis</name>
    <dbReference type="NCBI Taxonomy" id="2035356"/>
    <lineage>
        <taxon>Bacteria</taxon>
        <taxon>Pseudomonadati</taxon>
        <taxon>Pseudomonadota</taxon>
        <taxon>Alphaproteobacteria</taxon>
        <taxon>Hyphomicrobiales</taxon>
        <taxon>Reyranellaceae</taxon>
        <taxon>Reyranella</taxon>
    </lineage>
</organism>
<feature type="transmembrane region" description="Helical" evidence="4">
    <location>
        <begin position="347"/>
        <end position="369"/>
    </location>
</feature>
<accession>A0ABS8L4J1</accession>
<feature type="transmembrane region" description="Helical" evidence="4">
    <location>
        <begin position="257"/>
        <end position="277"/>
    </location>
</feature>
<keyword evidence="2 4" id="KW-1133">Transmembrane helix</keyword>
<feature type="transmembrane region" description="Helical" evidence="4">
    <location>
        <begin position="165"/>
        <end position="188"/>
    </location>
</feature>
<evidence type="ECO:0000256" key="3">
    <source>
        <dbReference type="ARBA" id="ARBA00023136"/>
    </source>
</evidence>
<sequence>MSSLFHGWRVVGACFVIAAVAWSLGLFGSSVYLQAVTSAHGWPIAEVASAITVFFLVSASIQRVVGRSIDRFGPRPVLLLGLACMATGVSLIGQVRAPWQLYPCFVLLGFGWSTLSMTGITTTVAPWFERHQGRSMTLAIMGASVGAIAGVPLLLLAIGEFGLGHGLIAAGVVAVALLGPLIAIVLRYRGPADLGLPRDGEAGRADAPTLHLAPIANAGNRRLLLGSATIAFALGLAIQIGFITHHVALAEPLLGRAGAGMLVSASGVAAFVGRLILARIVDRVDARRLGGFVMIAQAGSLLAIAFWPVVPVLVVASLVYGYGIGHVTTLGPVVVRREFGAAAFGTTYGTAATVIQLTSAFGPAMFGFLRDGFGGYGPGFVIAAIVTLIGCASLFIGGRAGAIVRTGPSGRQT</sequence>
<dbReference type="PANTHER" id="PTHR11360">
    <property type="entry name" value="MONOCARBOXYLATE TRANSPORTER"/>
    <property type="match status" value="1"/>
</dbReference>
<dbReference type="Pfam" id="PF07690">
    <property type="entry name" value="MFS_1"/>
    <property type="match status" value="1"/>
</dbReference>
<evidence type="ECO:0000256" key="2">
    <source>
        <dbReference type="ARBA" id="ARBA00022989"/>
    </source>
</evidence>
<dbReference type="InterPro" id="IPR050327">
    <property type="entry name" value="Proton-linked_MCT"/>
</dbReference>
<feature type="transmembrane region" description="Helical" evidence="4">
    <location>
        <begin position="77"/>
        <end position="99"/>
    </location>
</feature>
<dbReference type="RefSeq" id="WP_230554110.1">
    <property type="nucleotide sequence ID" value="NZ_JAJISD010000017.1"/>
</dbReference>
<evidence type="ECO:0000313" key="7">
    <source>
        <dbReference type="Proteomes" id="UP001198862"/>
    </source>
</evidence>
<evidence type="ECO:0000256" key="1">
    <source>
        <dbReference type="ARBA" id="ARBA00022692"/>
    </source>
</evidence>
<evidence type="ECO:0000259" key="5">
    <source>
        <dbReference type="PROSITE" id="PS50850"/>
    </source>
</evidence>
<feature type="transmembrane region" description="Helical" evidence="4">
    <location>
        <begin position="289"/>
        <end position="307"/>
    </location>
</feature>
<evidence type="ECO:0000256" key="4">
    <source>
        <dbReference type="SAM" id="Phobius"/>
    </source>
</evidence>
<evidence type="ECO:0000313" key="6">
    <source>
        <dbReference type="EMBL" id="MCC8432691.1"/>
    </source>
</evidence>
<dbReference type="InterPro" id="IPR011701">
    <property type="entry name" value="MFS"/>
</dbReference>
<dbReference type="Proteomes" id="UP001198862">
    <property type="component" value="Unassembled WGS sequence"/>
</dbReference>
<feature type="transmembrane region" description="Helical" evidence="4">
    <location>
        <begin position="105"/>
        <end position="128"/>
    </location>
</feature>
<dbReference type="EMBL" id="JAJISD010000017">
    <property type="protein sequence ID" value="MCC8432691.1"/>
    <property type="molecule type" value="Genomic_DNA"/>
</dbReference>
<keyword evidence="3 4" id="KW-0472">Membrane</keyword>
<feature type="domain" description="Major facilitator superfamily (MFS) profile" evidence="5">
    <location>
        <begin position="9"/>
        <end position="402"/>
    </location>
</feature>
<dbReference type="InterPro" id="IPR036259">
    <property type="entry name" value="MFS_trans_sf"/>
</dbReference>
<feature type="transmembrane region" description="Helical" evidence="4">
    <location>
        <begin position="140"/>
        <end position="159"/>
    </location>
</feature>
<feature type="transmembrane region" description="Helical" evidence="4">
    <location>
        <begin position="313"/>
        <end position="335"/>
    </location>
</feature>
<comment type="caution">
    <text evidence="6">The sequence shown here is derived from an EMBL/GenBank/DDBJ whole genome shotgun (WGS) entry which is preliminary data.</text>
</comment>
<dbReference type="PROSITE" id="PS50850">
    <property type="entry name" value="MFS"/>
    <property type="match status" value="1"/>
</dbReference>
<feature type="transmembrane region" description="Helical" evidence="4">
    <location>
        <begin position="7"/>
        <end position="27"/>
    </location>
</feature>
<dbReference type="PANTHER" id="PTHR11360:SF290">
    <property type="entry name" value="MONOCARBOXYLATE MFS PERMEASE"/>
    <property type="match status" value="1"/>
</dbReference>
<name>A0ABS8L4J1_9HYPH</name>
<protein>
    <submittedName>
        <fullName evidence="6">MFS transporter</fullName>
    </submittedName>
</protein>
<dbReference type="InterPro" id="IPR020846">
    <property type="entry name" value="MFS_dom"/>
</dbReference>